<dbReference type="InterPro" id="IPR007016">
    <property type="entry name" value="O-antigen_ligase-rel_domated"/>
</dbReference>
<name>A0A562T5K2_CHIJA</name>
<evidence type="ECO:0000256" key="6">
    <source>
        <dbReference type="SAM" id="Phobius"/>
    </source>
</evidence>
<dbReference type="AlphaFoldDB" id="A0A562T5K2"/>
<feature type="transmembrane region" description="Helical" evidence="6">
    <location>
        <begin position="79"/>
        <end position="96"/>
    </location>
</feature>
<feature type="transmembrane region" description="Helical" evidence="6">
    <location>
        <begin position="201"/>
        <end position="227"/>
    </location>
</feature>
<dbReference type="SUPFAM" id="SSF48452">
    <property type="entry name" value="TPR-like"/>
    <property type="match status" value="1"/>
</dbReference>
<dbReference type="Gene3D" id="1.25.40.10">
    <property type="entry name" value="Tetratricopeptide repeat domain"/>
    <property type="match status" value="1"/>
</dbReference>
<feature type="transmembrane region" description="Helical" evidence="6">
    <location>
        <begin position="170"/>
        <end position="189"/>
    </location>
</feature>
<dbReference type="Proteomes" id="UP000316778">
    <property type="component" value="Unassembled WGS sequence"/>
</dbReference>
<dbReference type="EMBL" id="VLLG01000003">
    <property type="protein sequence ID" value="TWI88819.1"/>
    <property type="molecule type" value="Genomic_DNA"/>
</dbReference>
<dbReference type="PANTHER" id="PTHR37422:SF13">
    <property type="entry name" value="LIPOPOLYSACCHARIDE BIOSYNTHESIS PROTEIN PA4999-RELATED"/>
    <property type="match status" value="1"/>
</dbReference>
<feature type="transmembrane region" description="Helical" evidence="6">
    <location>
        <begin position="233"/>
        <end position="250"/>
    </location>
</feature>
<dbReference type="GO" id="GO:0016020">
    <property type="term" value="C:membrane"/>
    <property type="evidence" value="ECO:0007669"/>
    <property type="project" value="UniProtKB-SubCell"/>
</dbReference>
<feature type="transmembrane region" description="Helical" evidence="6">
    <location>
        <begin position="126"/>
        <end position="150"/>
    </location>
</feature>
<dbReference type="InterPro" id="IPR051533">
    <property type="entry name" value="WaaL-like"/>
</dbReference>
<feature type="transmembrane region" description="Helical" evidence="6">
    <location>
        <begin position="12"/>
        <end position="29"/>
    </location>
</feature>
<dbReference type="InterPro" id="IPR019734">
    <property type="entry name" value="TPR_rpt"/>
</dbReference>
<dbReference type="PROSITE" id="PS50005">
    <property type="entry name" value="TPR"/>
    <property type="match status" value="1"/>
</dbReference>
<comment type="subcellular location">
    <subcellularLocation>
        <location evidence="1">Membrane</location>
        <topology evidence="1">Multi-pass membrane protein</topology>
    </subcellularLocation>
</comment>
<keyword evidence="2 6" id="KW-0812">Transmembrane</keyword>
<proteinExistence type="predicted"/>
<keyword evidence="8" id="KW-0436">Ligase</keyword>
<evidence type="ECO:0000256" key="4">
    <source>
        <dbReference type="ARBA" id="ARBA00023136"/>
    </source>
</evidence>
<evidence type="ECO:0000313" key="8">
    <source>
        <dbReference type="EMBL" id="TWI88819.1"/>
    </source>
</evidence>
<sequence>MPTINDLHARRRSILEGILGFAVTLMLIFTPLQNDPDLENATTISKTLFFASGILVLALPALIISIMYDSGKRFRLTRIDLVVGMFAMYILTGILLRHDFRLSARIIDLIAILLFYIMLRRRPLNFFLPLLYAVSASGIIQSGYGLLQVYNIIPSHSPFRLTGTFFNLGAYAAFISLCTCSSVTLVLFFEKQVLDAVKSSPAGFVQMLAAPLKIIPWLNVALAIIVLPMTYNRTAWITVLLAASCMYVTKTRFRWFPFKKRVVGYLFFSLLAVVLLTAAYLLKRNSADGRVLIWKATAGIIKDRPIFGIGYDQFGARYMNYQGSYMETSATENEKQLADNVYYAFNDPLQLTAELGTVGLLLIIALVICCLSVGTGYEPYKYAAQGLLLAYVVTSLFYYPHFILPLKIVGAIALAMLAAADQENFLSFPGLTFGRKPQAVLFLLVLVLSVAGIRYLGRLADGYRNWQKAQTAYETQSYQQSLRYFNRAFPVLSANGEFLSGMGKAYLNADSLNKAGFYLEQSRQYLNNTVIEIALGDIKAQKGQFAAAESHYQAALDMVPNRFYSEFMLLKLYAISSDSARTCSKAAEILHKQVKVPSTAVRQILDSASRYYANYKCSQ</sequence>
<feature type="transmembrane region" description="Helical" evidence="6">
    <location>
        <begin position="49"/>
        <end position="67"/>
    </location>
</feature>
<reference evidence="8 9" key="1">
    <citation type="journal article" date="2013" name="Stand. Genomic Sci.">
        <title>Genomic Encyclopedia of Type Strains, Phase I: The one thousand microbial genomes (KMG-I) project.</title>
        <authorList>
            <person name="Kyrpides N.C."/>
            <person name="Woyke T."/>
            <person name="Eisen J.A."/>
            <person name="Garrity G."/>
            <person name="Lilburn T.G."/>
            <person name="Beck B.J."/>
            <person name="Whitman W.B."/>
            <person name="Hugenholtz P."/>
            <person name="Klenk H.P."/>
        </authorList>
    </citation>
    <scope>NUCLEOTIDE SEQUENCE [LARGE SCALE GENOMIC DNA]</scope>
    <source>
        <strain evidence="8 9">DSM 13484</strain>
    </source>
</reference>
<keyword evidence="3 6" id="KW-1133">Transmembrane helix</keyword>
<feature type="transmembrane region" description="Helical" evidence="6">
    <location>
        <begin position="389"/>
        <end position="419"/>
    </location>
</feature>
<dbReference type="InterPro" id="IPR011990">
    <property type="entry name" value="TPR-like_helical_dom_sf"/>
</dbReference>
<evidence type="ECO:0000256" key="2">
    <source>
        <dbReference type="ARBA" id="ARBA00022692"/>
    </source>
</evidence>
<comment type="caution">
    <text evidence="8">The sequence shown here is derived from an EMBL/GenBank/DDBJ whole genome shotgun (WGS) entry which is preliminary data.</text>
</comment>
<dbReference type="Pfam" id="PF04932">
    <property type="entry name" value="Wzy_C"/>
    <property type="match status" value="1"/>
</dbReference>
<accession>A0A562T5K2</accession>
<evidence type="ECO:0000313" key="9">
    <source>
        <dbReference type="Proteomes" id="UP000316778"/>
    </source>
</evidence>
<feature type="transmembrane region" description="Helical" evidence="6">
    <location>
        <begin position="439"/>
        <end position="457"/>
    </location>
</feature>
<feature type="domain" description="O-antigen ligase-related" evidence="7">
    <location>
        <begin position="219"/>
        <end position="364"/>
    </location>
</feature>
<organism evidence="8 9">
    <name type="scientific">Chitinophaga japonensis</name>
    <name type="common">Flexibacter japonensis</name>
    <dbReference type="NCBI Taxonomy" id="104662"/>
    <lineage>
        <taxon>Bacteria</taxon>
        <taxon>Pseudomonadati</taxon>
        <taxon>Bacteroidota</taxon>
        <taxon>Chitinophagia</taxon>
        <taxon>Chitinophagales</taxon>
        <taxon>Chitinophagaceae</taxon>
        <taxon>Chitinophaga</taxon>
    </lineage>
</organism>
<keyword evidence="9" id="KW-1185">Reference proteome</keyword>
<gene>
    <name evidence="8" type="ORF">LX66_2905</name>
</gene>
<feature type="transmembrane region" description="Helical" evidence="6">
    <location>
        <begin position="102"/>
        <end position="119"/>
    </location>
</feature>
<evidence type="ECO:0000256" key="5">
    <source>
        <dbReference type="PROSITE-ProRule" id="PRU00339"/>
    </source>
</evidence>
<evidence type="ECO:0000256" key="3">
    <source>
        <dbReference type="ARBA" id="ARBA00022989"/>
    </source>
</evidence>
<evidence type="ECO:0000259" key="7">
    <source>
        <dbReference type="Pfam" id="PF04932"/>
    </source>
</evidence>
<protein>
    <submittedName>
        <fullName evidence="8">O-antigen ligase</fullName>
    </submittedName>
</protein>
<dbReference type="PANTHER" id="PTHR37422">
    <property type="entry name" value="TEICHURONIC ACID BIOSYNTHESIS PROTEIN TUAE"/>
    <property type="match status" value="1"/>
</dbReference>
<evidence type="ECO:0000256" key="1">
    <source>
        <dbReference type="ARBA" id="ARBA00004141"/>
    </source>
</evidence>
<keyword evidence="5" id="KW-0802">TPR repeat</keyword>
<dbReference type="GO" id="GO:0016874">
    <property type="term" value="F:ligase activity"/>
    <property type="evidence" value="ECO:0007669"/>
    <property type="project" value="UniProtKB-KW"/>
</dbReference>
<keyword evidence="4 6" id="KW-0472">Membrane</keyword>
<feature type="transmembrane region" description="Helical" evidence="6">
    <location>
        <begin position="355"/>
        <end position="377"/>
    </location>
</feature>
<feature type="repeat" description="TPR" evidence="5">
    <location>
        <begin position="529"/>
        <end position="562"/>
    </location>
</feature>
<feature type="transmembrane region" description="Helical" evidence="6">
    <location>
        <begin position="262"/>
        <end position="282"/>
    </location>
</feature>